<feature type="compositionally biased region" description="Acidic residues" evidence="1">
    <location>
        <begin position="568"/>
        <end position="606"/>
    </location>
</feature>
<evidence type="ECO:0000313" key="3">
    <source>
        <dbReference type="RefSeq" id="XP_022290666.1"/>
    </source>
</evidence>
<evidence type="ECO:0000313" key="6">
    <source>
        <dbReference type="RefSeq" id="XP_022290670.1"/>
    </source>
</evidence>
<dbReference type="Proteomes" id="UP000694844">
    <property type="component" value="Chromosome 6"/>
</dbReference>
<dbReference type="OrthoDB" id="6150017at2759"/>
<proteinExistence type="predicted"/>
<dbReference type="AlphaFoldDB" id="A0A8B8AH76"/>
<dbReference type="KEGG" id="cvn:111102283"/>
<protein>
    <submittedName>
        <fullName evidence="3 4">Uncharacterized protein LOC111102283</fullName>
    </submittedName>
</protein>
<evidence type="ECO:0000313" key="2">
    <source>
        <dbReference type="Proteomes" id="UP000694844"/>
    </source>
</evidence>
<evidence type="ECO:0000256" key="1">
    <source>
        <dbReference type="SAM" id="MobiDB-lite"/>
    </source>
</evidence>
<name>A0A8B8AH76_CRAVI</name>
<keyword evidence="2" id="KW-1185">Reference proteome</keyword>
<dbReference type="PANTHER" id="PTHR24104">
    <property type="entry name" value="E3 UBIQUITIN-PROTEIN LIGASE NHLRC1-RELATED"/>
    <property type="match status" value="1"/>
</dbReference>
<dbReference type="GeneID" id="111102283"/>
<dbReference type="Gene3D" id="2.120.10.30">
    <property type="entry name" value="TolB, C-terminal domain"/>
    <property type="match status" value="1"/>
</dbReference>
<evidence type="ECO:0000313" key="4">
    <source>
        <dbReference type="RefSeq" id="XP_022290667.1"/>
    </source>
</evidence>
<dbReference type="GO" id="GO:0008270">
    <property type="term" value="F:zinc ion binding"/>
    <property type="evidence" value="ECO:0007669"/>
    <property type="project" value="UniProtKB-KW"/>
</dbReference>
<feature type="region of interest" description="Disordered" evidence="1">
    <location>
        <begin position="59"/>
        <end position="78"/>
    </location>
</feature>
<dbReference type="RefSeq" id="XP_022290666.1">
    <property type="nucleotide sequence ID" value="XM_022434958.1"/>
</dbReference>
<dbReference type="PANTHER" id="PTHR24104:SF25">
    <property type="entry name" value="PROTEIN LIN-41"/>
    <property type="match status" value="1"/>
</dbReference>
<evidence type="ECO:0000313" key="5">
    <source>
        <dbReference type="RefSeq" id="XP_022290669.1"/>
    </source>
</evidence>
<gene>
    <name evidence="3 4 5 6" type="primary">LOC111102283</name>
</gene>
<reference evidence="3 4" key="1">
    <citation type="submission" date="2025-04" db="UniProtKB">
        <authorList>
            <consortium name="RefSeq"/>
        </authorList>
    </citation>
    <scope>IDENTIFICATION</scope>
    <source>
        <tissue evidence="3 4">Whole sample</tissue>
    </source>
</reference>
<dbReference type="RefSeq" id="XP_022290667.1">
    <property type="nucleotide sequence ID" value="XM_022434959.1"/>
</dbReference>
<feature type="compositionally biased region" description="Acidic residues" evidence="1">
    <location>
        <begin position="614"/>
        <end position="632"/>
    </location>
</feature>
<feature type="region of interest" description="Disordered" evidence="1">
    <location>
        <begin position="562"/>
        <end position="632"/>
    </location>
</feature>
<dbReference type="SUPFAM" id="SSF63829">
    <property type="entry name" value="Calcium-dependent phosphotriesterase"/>
    <property type="match status" value="1"/>
</dbReference>
<accession>A0A8B8AH76</accession>
<dbReference type="RefSeq" id="XP_022290669.1">
    <property type="nucleotide sequence ID" value="XM_022434961.1"/>
</dbReference>
<dbReference type="InterPro" id="IPR011042">
    <property type="entry name" value="6-blade_b-propeller_TolB-like"/>
</dbReference>
<dbReference type="InterPro" id="IPR050952">
    <property type="entry name" value="TRIM-NHL_E3_ligases"/>
</dbReference>
<sequence>MDPTRISTQIIVKHCSLCPGDTEYYCYKCQQDLCIQCKKLHVIDLSTKHHTVTSYTEKMKYPPKQVKSSQSGDPKQVISARSQDLEHKQCVMPLTGHRPKKLQPPVWLSPLERSEIQRRLYAGMIYHLRGETIYYRSVLLEGLGYDRETGHKTVTIRGQSKAEMRGQGLKDLIDDVLAGDLEDRCIIQKTRMTRHMTKLLRYYHRFEQLSETMETRPIKFLRIMTRKHSPRKDTMKTIINMLVNLMKEIRLVPSGIPRRAGLEDLLTLLSSPMVQKSLSVTGVKQCRHISCVTPDRVWVSDVDNLILSDTATGKQLHSVEHPLHTVTGIHTVNCEGELIYIDKECNIIKLCNDMKTTTTLIKHTDKTWKPQCVYCSPSSGDLLVGMYRRDTDTYTSISTGKVMRYDNTGKYKQTIPHNENTPHDLYKDPWYVTENNNGYVLVSDLYNMFRGAVVVTSGEGVHRFSYTGPPSGPGLFYPQGICTDVMSHILVSDLITGTVHMLDRDGQFLSFVFTRQTPGMDYRPRSLSYDVTTHAVCVGSDYNNTMSVCQYINRHLHLSDEREHHSDLEEEETHSDFDEEETYSNFDEEESHGDFAEGETNSDFDEGETHSDFDEGETYSDFDEEETQAGMS</sequence>
<organism evidence="2 3">
    <name type="scientific">Crassostrea virginica</name>
    <name type="common">Eastern oyster</name>
    <dbReference type="NCBI Taxonomy" id="6565"/>
    <lineage>
        <taxon>Eukaryota</taxon>
        <taxon>Metazoa</taxon>
        <taxon>Spiralia</taxon>
        <taxon>Lophotrochozoa</taxon>
        <taxon>Mollusca</taxon>
        <taxon>Bivalvia</taxon>
        <taxon>Autobranchia</taxon>
        <taxon>Pteriomorphia</taxon>
        <taxon>Ostreida</taxon>
        <taxon>Ostreoidea</taxon>
        <taxon>Ostreidae</taxon>
        <taxon>Crassostrea</taxon>
    </lineage>
</organism>
<dbReference type="RefSeq" id="XP_022290670.1">
    <property type="nucleotide sequence ID" value="XM_022434962.1"/>
</dbReference>